<evidence type="ECO:0000256" key="3">
    <source>
        <dbReference type="ARBA" id="ARBA00022989"/>
    </source>
</evidence>
<comment type="subcellular location">
    <subcellularLocation>
        <location evidence="1">Cell membrane</location>
        <topology evidence="1">Single-pass membrane protein</topology>
    </subcellularLocation>
</comment>
<gene>
    <name evidence="8" type="ORF">FC83_GL002548</name>
</gene>
<keyword evidence="2" id="KW-0812">Transmembrane</keyword>
<dbReference type="AlphaFoldDB" id="X0PFA9"/>
<reference evidence="8 9" key="1">
    <citation type="journal article" date="2015" name="Genome Announc.">
        <title>Expanding the biotechnology potential of lactobacilli through comparative genomics of 213 strains and associated genera.</title>
        <authorList>
            <person name="Sun Z."/>
            <person name="Harris H.M."/>
            <person name="McCann A."/>
            <person name="Guo C."/>
            <person name="Argimon S."/>
            <person name="Zhang W."/>
            <person name="Yang X."/>
            <person name="Jeffery I.B."/>
            <person name="Cooney J.C."/>
            <person name="Kagawa T.F."/>
            <person name="Liu W."/>
            <person name="Song Y."/>
            <person name="Salvetti E."/>
            <person name="Wrobel A."/>
            <person name="Rasinkangas P."/>
            <person name="Parkhill J."/>
            <person name="Rea M.C."/>
            <person name="O'Sullivan O."/>
            <person name="Ritari J."/>
            <person name="Douillard F.P."/>
            <person name="Paul Ross R."/>
            <person name="Yang R."/>
            <person name="Briner A.E."/>
            <person name="Felis G.E."/>
            <person name="de Vos W.M."/>
            <person name="Barrangou R."/>
            <person name="Klaenhammer T.R."/>
            <person name="Caufield P.W."/>
            <person name="Cui Y."/>
            <person name="Zhang H."/>
            <person name="O'Toole P.W."/>
        </authorList>
    </citation>
    <scope>NUCLEOTIDE SEQUENCE [LARGE SCALE GENOMIC DNA]</scope>
    <source>
        <strain evidence="8 9">DSM 18527</strain>
    </source>
</reference>
<evidence type="ECO:0000256" key="7">
    <source>
        <dbReference type="SAM" id="Coils"/>
    </source>
</evidence>
<dbReference type="Proteomes" id="UP000051236">
    <property type="component" value="Unassembled WGS sequence"/>
</dbReference>
<keyword evidence="5" id="KW-0472">Membrane</keyword>
<protein>
    <submittedName>
        <fullName evidence="8">Septation ring formation regulator EzrA</fullName>
    </submittedName>
</protein>
<dbReference type="OrthoDB" id="1654473at2"/>
<dbReference type="GO" id="GO:0005886">
    <property type="term" value="C:plasma membrane"/>
    <property type="evidence" value="ECO:0007669"/>
    <property type="project" value="UniProtKB-SubCell"/>
</dbReference>
<dbReference type="GO" id="GO:0000917">
    <property type="term" value="P:division septum assembly"/>
    <property type="evidence" value="ECO:0007669"/>
    <property type="project" value="UniProtKB-KW"/>
</dbReference>
<dbReference type="InterPro" id="IPR010379">
    <property type="entry name" value="EzrA"/>
</dbReference>
<keyword evidence="3" id="KW-1133">Transmembrane helix</keyword>
<evidence type="ECO:0000256" key="5">
    <source>
        <dbReference type="ARBA" id="ARBA00023136"/>
    </source>
</evidence>
<organism evidence="8 9">
    <name type="scientific">Agrilactobacillus composti DSM 18527 = JCM 14202</name>
    <dbReference type="NCBI Taxonomy" id="1423734"/>
    <lineage>
        <taxon>Bacteria</taxon>
        <taxon>Bacillati</taxon>
        <taxon>Bacillota</taxon>
        <taxon>Bacilli</taxon>
        <taxon>Lactobacillales</taxon>
        <taxon>Lactobacillaceae</taxon>
        <taxon>Agrilactobacillus</taxon>
    </lineage>
</organism>
<evidence type="ECO:0000313" key="8">
    <source>
        <dbReference type="EMBL" id="KRM36673.1"/>
    </source>
</evidence>
<name>X0PFA9_9LACO</name>
<keyword evidence="9" id="KW-1185">Reference proteome</keyword>
<evidence type="ECO:0000256" key="4">
    <source>
        <dbReference type="ARBA" id="ARBA00023054"/>
    </source>
</evidence>
<dbReference type="STRING" id="1423734.FC83_GL002548"/>
<dbReference type="GO" id="GO:0000921">
    <property type="term" value="P:septin ring assembly"/>
    <property type="evidence" value="ECO:0007669"/>
    <property type="project" value="InterPro"/>
</dbReference>
<dbReference type="GO" id="GO:0005940">
    <property type="term" value="C:septin ring"/>
    <property type="evidence" value="ECO:0007669"/>
    <property type="project" value="InterPro"/>
</dbReference>
<evidence type="ECO:0000313" key="9">
    <source>
        <dbReference type="Proteomes" id="UP000051236"/>
    </source>
</evidence>
<keyword evidence="6" id="KW-0717">Septation</keyword>
<sequence>MNSNRKRIRILEARQLELANHPQDDKIQKIDALGLSGGSLNSYQKWAQAYQTLTTKTFDQINDDLGAAQDHNSLLRFYQSKRDITKVESALGNAEKQMADVSEAFDKILEKAKENERQVAELRTQYDALRKQLLTQSFAFGEALPALENQLTAIESAFDKAEQQKNSSDFLEEQTTLASVAKQLKDLEANMISIRPLYAQIVNSFTSQLDEQQKGFDILRKQQYQFPGFDVPGEIAKLRRFQMQTLQILAQLAIPTAKKRNEDQSKAIDRIYDVMQTEIDSHQFVEAEQDRLSQFMGHAAHQNNNLLDELDHLDQSYILNHDEMKTAAGYKQTIGELQGAFDQDIQAITEKRAVYSIIADNFKRYRNELKKIETVQIQIHNKLADLYKGEQMALESLKEFEVAMRNIKRRVTQFNLPGLPKKYLDFYYVVTDEIKQLHTDLDQVKIDLDAITKQLILTSDDIDKLKQQTEDLIDAASIGQQLLQYANKYRNENTDVANAVSDATRLFNIDYDYPAALDKVSSVIENVEPGAYKQIEDSYYKHKTDALI</sequence>
<accession>X0PFA9</accession>
<keyword evidence="4 7" id="KW-0175">Coiled coil</keyword>
<comment type="caution">
    <text evidence="8">The sequence shown here is derived from an EMBL/GenBank/DDBJ whole genome shotgun (WGS) entry which is preliminary data.</text>
</comment>
<feature type="coiled-coil region" evidence="7">
    <location>
        <begin position="84"/>
        <end position="174"/>
    </location>
</feature>
<evidence type="ECO:0000256" key="1">
    <source>
        <dbReference type="ARBA" id="ARBA00004162"/>
    </source>
</evidence>
<keyword evidence="6" id="KW-0132">Cell division</keyword>
<evidence type="ECO:0000256" key="2">
    <source>
        <dbReference type="ARBA" id="ARBA00022692"/>
    </source>
</evidence>
<dbReference type="eggNOG" id="COG4477">
    <property type="taxonomic scope" value="Bacteria"/>
</dbReference>
<feature type="coiled-coil region" evidence="7">
    <location>
        <begin position="434"/>
        <end position="468"/>
    </location>
</feature>
<dbReference type="PATRIC" id="fig|1423734.3.peg.2584"/>
<keyword evidence="6" id="KW-0131">Cell cycle</keyword>
<proteinExistence type="predicted"/>
<evidence type="ECO:0000256" key="6">
    <source>
        <dbReference type="ARBA" id="ARBA00023210"/>
    </source>
</evidence>
<dbReference type="Pfam" id="PF06160">
    <property type="entry name" value="EzrA"/>
    <property type="match status" value="1"/>
</dbReference>
<dbReference type="EMBL" id="AZGA01000002">
    <property type="protein sequence ID" value="KRM36673.1"/>
    <property type="molecule type" value="Genomic_DNA"/>
</dbReference>